<feature type="compositionally biased region" description="Basic and acidic residues" evidence="1">
    <location>
        <begin position="37"/>
        <end position="47"/>
    </location>
</feature>
<evidence type="ECO:0000256" key="1">
    <source>
        <dbReference type="SAM" id="MobiDB-lite"/>
    </source>
</evidence>
<dbReference type="EMBL" id="LFIV01000075">
    <property type="protein sequence ID" value="KZL71266.1"/>
    <property type="molecule type" value="Genomic_DNA"/>
</dbReference>
<feature type="region of interest" description="Disordered" evidence="1">
    <location>
        <begin position="30"/>
        <end position="53"/>
    </location>
</feature>
<protein>
    <submittedName>
        <fullName evidence="3">Protein kinase-like (PK-like) protein</fullName>
    </submittedName>
</protein>
<dbReference type="GO" id="GO:0004674">
    <property type="term" value="F:protein serine/threonine kinase activity"/>
    <property type="evidence" value="ECO:0007669"/>
    <property type="project" value="TreeGrafter"/>
</dbReference>
<name>A0A161WJW5_9PEZI</name>
<sequence length="902" mass="101462">MSATSRTEKPGRKRKVVRFLSTALDHLVPQKLKKGNASHESHNDGHIITKSNPSVLTNGSESEGGTFPLGKASGPDIQHSMYESAFMSVPDPDTVKVKSSRQMTLPSVPIDFSLIGTHLQNPETPLGNDEDPAHEISLSEPQPPQQSALPRHSNSGLQVPKTPKIKQSNTTITDTAPKSCVDGGRYYESLYLRNRLTSRTGLHDTPESVPPLRHYSGQKSVLRQVLVDLTGDDTVVQSALNPKSAFIPCTILHDIMSFETVKSILQECFSEPLWTTKDVQRIAPKDMEMPGLRRIFAILIIIQKHSDILSLLSFVPNIDDSNLMALDDTASLSNVTYKQEQLEAFFVQQDWLPVEKTAFRRTQWEVSPIFFANEGGHDVHYQCRSGDILPLIEHPNGIHKQGGYGEVTSYLLHESQQSLKRYTTNGLKHPVVVKKPYRLVSRDDFDKEIDVLRRLTRSRRGRNQHLSKLLATFEVPKSASMNAGTDYYMMFECADTTLDDLFKDDPETFAKQPDLHEWAAGQIYGLATALRAMHKLKKGPDDSNDKTRGIHGDLKPQNILVYRNWNYPEDSEEEMCPDPDSSDEEPDPQSTSEDLDPQVPFESLGILQITDFGRSSFHHTLTVEDIKFTTLGGDYCPPELQLKLSVSPSLDIWTLGCLYLEILTWILEGPQGIYDFREKRDATPGFLMDYHRCFYSVHGKKEDQGTYISVSNAVLEWATHLYESKHGSEFTRDLLKLILGRMLVVEDKKFQGKKSRNFESVPDQRPGVVFKGRNRQKVDGDIYGSPINRISTRDFVQETISASEGVVDARQINRIPAKELVAEFNEMRNAPGTSYYKSTPAKEHHDFFLLPRNAIFSPNSYTELIKEMKAEDAQKSKKKEVTKETGLSNAVADQAGAGHGDQ</sequence>
<evidence type="ECO:0000313" key="4">
    <source>
        <dbReference type="Proteomes" id="UP000076552"/>
    </source>
</evidence>
<dbReference type="InterPro" id="IPR011009">
    <property type="entry name" value="Kinase-like_dom_sf"/>
</dbReference>
<dbReference type="Gene3D" id="1.10.510.10">
    <property type="entry name" value="Transferase(Phosphotransferase) domain 1"/>
    <property type="match status" value="1"/>
</dbReference>
<dbReference type="PANTHER" id="PTHR24359">
    <property type="entry name" value="SERINE/THREONINE-PROTEIN KINASE SBK1"/>
    <property type="match status" value="1"/>
</dbReference>
<feature type="region of interest" description="Disordered" evidence="1">
    <location>
        <begin position="869"/>
        <end position="902"/>
    </location>
</feature>
<feature type="compositionally biased region" description="Acidic residues" evidence="1">
    <location>
        <begin position="569"/>
        <end position="587"/>
    </location>
</feature>
<dbReference type="AlphaFoldDB" id="A0A161WJW5"/>
<keyword evidence="4" id="KW-1185">Reference proteome</keyword>
<evidence type="ECO:0000259" key="2">
    <source>
        <dbReference type="PROSITE" id="PS50011"/>
    </source>
</evidence>
<proteinExistence type="predicted"/>
<feature type="region of interest" description="Disordered" evidence="1">
    <location>
        <begin position="569"/>
        <end position="597"/>
    </location>
</feature>
<dbReference type="InterPro" id="IPR000719">
    <property type="entry name" value="Prot_kinase_dom"/>
</dbReference>
<reference evidence="3 4" key="1">
    <citation type="submission" date="2015-06" db="EMBL/GenBank/DDBJ databases">
        <title>Survival trade-offs in plant roots during colonization by closely related pathogenic and mutualistic fungi.</title>
        <authorList>
            <person name="Hacquard S."/>
            <person name="Kracher B."/>
            <person name="Hiruma K."/>
            <person name="Weinman A."/>
            <person name="Muench P."/>
            <person name="Garrido Oter R."/>
            <person name="Ver Loren van Themaat E."/>
            <person name="Dallerey J.-F."/>
            <person name="Damm U."/>
            <person name="Henrissat B."/>
            <person name="Lespinet O."/>
            <person name="Thon M."/>
            <person name="Kemen E."/>
            <person name="McHardy A.C."/>
            <person name="Schulze-Lefert P."/>
            <person name="O'Connell R.J."/>
        </authorList>
    </citation>
    <scope>NUCLEOTIDE SEQUENCE [LARGE SCALE GENOMIC DNA]</scope>
    <source>
        <strain evidence="3 4">0861</strain>
    </source>
</reference>
<keyword evidence="3" id="KW-0808">Transferase</keyword>
<gene>
    <name evidence="3" type="ORF">CT0861_09621</name>
</gene>
<feature type="compositionally biased region" description="Polar residues" evidence="1">
    <location>
        <begin position="145"/>
        <end position="157"/>
    </location>
</feature>
<dbReference type="GO" id="GO:0005524">
    <property type="term" value="F:ATP binding"/>
    <property type="evidence" value="ECO:0007669"/>
    <property type="project" value="InterPro"/>
</dbReference>
<dbReference type="Pfam" id="PF00069">
    <property type="entry name" value="Pkinase"/>
    <property type="match status" value="1"/>
</dbReference>
<dbReference type="SUPFAM" id="SSF56112">
    <property type="entry name" value="Protein kinase-like (PK-like)"/>
    <property type="match status" value="1"/>
</dbReference>
<feature type="domain" description="Protein kinase" evidence="2">
    <location>
        <begin position="393"/>
        <end position="848"/>
    </location>
</feature>
<organism evidence="3 4">
    <name type="scientific">Colletotrichum tofieldiae</name>
    <dbReference type="NCBI Taxonomy" id="708197"/>
    <lineage>
        <taxon>Eukaryota</taxon>
        <taxon>Fungi</taxon>
        <taxon>Dikarya</taxon>
        <taxon>Ascomycota</taxon>
        <taxon>Pezizomycotina</taxon>
        <taxon>Sordariomycetes</taxon>
        <taxon>Hypocreomycetidae</taxon>
        <taxon>Glomerellales</taxon>
        <taxon>Glomerellaceae</taxon>
        <taxon>Colletotrichum</taxon>
        <taxon>Colletotrichum spaethianum species complex</taxon>
    </lineage>
</organism>
<accession>A0A161WJW5</accession>
<feature type="region of interest" description="Disordered" evidence="1">
    <location>
        <begin position="118"/>
        <end position="170"/>
    </location>
</feature>
<dbReference type="SMART" id="SM00220">
    <property type="entry name" value="S_TKc"/>
    <property type="match status" value="1"/>
</dbReference>
<feature type="compositionally biased region" description="Basic and acidic residues" evidence="1">
    <location>
        <begin position="869"/>
        <end position="883"/>
    </location>
</feature>
<keyword evidence="3" id="KW-0418">Kinase</keyword>
<dbReference type="PROSITE" id="PS50011">
    <property type="entry name" value="PROTEIN_KINASE_DOM"/>
    <property type="match status" value="1"/>
</dbReference>
<dbReference type="Proteomes" id="UP000076552">
    <property type="component" value="Unassembled WGS sequence"/>
</dbReference>
<comment type="caution">
    <text evidence="3">The sequence shown here is derived from an EMBL/GenBank/DDBJ whole genome shotgun (WGS) entry which is preliminary data.</text>
</comment>
<dbReference type="Gene3D" id="3.30.200.20">
    <property type="entry name" value="Phosphorylase Kinase, domain 1"/>
    <property type="match status" value="1"/>
</dbReference>
<evidence type="ECO:0000313" key="3">
    <source>
        <dbReference type="EMBL" id="KZL71266.1"/>
    </source>
</evidence>
<dbReference type="PANTHER" id="PTHR24359:SF1">
    <property type="entry name" value="INHIBITOR OF NUCLEAR FACTOR KAPPA-B KINASE EPSILON SUBUNIT HOMOLOG 1-RELATED"/>
    <property type="match status" value="1"/>
</dbReference>